<dbReference type="InterPro" id="IPR013803">
    <property type="entry name" value="Amyloid_glyco_Abeta"/>
</dbReference>
<keyword evidence="27" id="KW-0967">Endosome</keyword>
<evidence type="ECO:0000256" key="10">
    <source>
        <dbReference type="ARBA" id="ARBA00004600"/>
    </source>
</evidence>
<sequence length="783" mass="88596">MLPALALVLLAAWTARALEANSVVIAVFWFEDVPTDGNAGLLAEPQVAMFCGKLNMHMNVQNGKWESDPSGTKTCIGTKEGILQYCQEVYPELQITNVVEANQPVTIQNWCKRGRKQCKTHAHMVIPYRCLVGEFVSDALLVPDKCKFLHQERMDVCETHLHWHTVAKETCSEKSTNLHDYGMLLPCGIDKFRGVEFVCCPLAEESDNVDSADAEEDDSDVWWGGADTDYADGRKIISSYFLQRTWALVLSEFKASGNTVLFFRGTMQLDDKLVYSRNKRETKVLGQIAVSFCECSPARVWLVCSEQAETGPCRAMISRWYFDVTEGKCAPFFYGGCGGNRNNFDTEEYCMAVCGSVMSHSLLKTTQEPLPQDPVKLPTTAASTPDAVDKYLETPGDENEHAHFQKAKERLEAKHRERMSQVMREWEEAERQAKNLPKADKKAVIQHFQEKVESLEQEAANERQQLVETHMARVEAMLNDRRRLALENYITALQAVPPRPRHVFNMLKKYVRAEQKDRQHTLKHFEHVRMVDPKKAAQIRSQVMTHLRVIYERMNQSLSLLYNVPAVAEEIQDEVDELLQKEQNYSDDVLANIISEPRISYGNDALMPSLTETKTTVELLPVNGEFSLDDLQPWHPFGVDSVPANTENEVEPVDARPAADRGLTTRPGSGLTNIKTEEISEVKMDAEFRHDSGYEVHHQKLVFFAEDVGSNKGAIIGLMVGGVVIATVIVITLVMLKKKQYTSIHHGVVEVDAAVTPEERHLSKMQQNGYENPTYKFFEQMQN</sequence>
<dbReference type="Gene3D" id="3.30.1490.140">
    <property type="entry name" value="Amyloidogenic glycoprotein, copper-binding domain"/>
    <property type="match status" value="1"/>
</dbReference>
<dbReference type="InterPro" id="IPR002223">
    <property type="entry name" value="Kunitz_BPTI"/>
</dbReference>
<dbReference type="SUPFAM" id="SSF56491">
    <property type="entry name" value="A heparin-binding domain"/>
    <property type="match status" value="1"/>
</dbReference>
<evidence type="ECO:0000256" key="7">
    <source>
        <dbReference type="ARBA" id="ARBA00004484"/>
    </source>
</evidence>
<comment type="caution">
    <text evidence="46">Lacks conserved residue(s) required for the propagation of feature annotation.</text>
</comment>
<dbReference type="InterPro" id="IPR019543">
    <property type="entry name" value="APP_amyloid_C"/>
</dbReference>
<evidence type="ECO:0000256" key="8">
    <source>
        <dbReference type="ARBA" id="ARBA00004541"/>
    </source>
</evidence>
<evidence type="ECO:0000256" key="41">
    <source>
        <dbReference type="ARBA" id="ARBA00023176"/>
    </source>
</evidence>
<dbReference type="PRINTS" id="PR00759">
    <property type="entry name" value="BASICPTASE"/>
</dbReference>
<evidence type="ECO:0000256" key="12">
    <source>
        <dbReference type="ARBA" id="ARBA00004624"/>
    </source>
</evidence>
<evidence type="ECO:0000256" key="27">
    <source>
        <dbReference type="ARBA" id="ARBA00022753"/>
    </source>
</evidence>
<dbReference type="GO" id="GO:0030426">
    <property type="term" value="C:growth cone"/>
    <property type="evidence" value="ECO:0007669"/>
    <property type="project" value="UniProtKB-SubCell"/>
</dbReference>
<dbReference type="InterPro" id="IPR011993">
    <property type="entry name" value="PH-like_dom_sf"/>
</dbReference>
<evidence type="ECO:0000256" key="32">
    <source>
        <dbReference type="ARBA" id="ARBA00022900"/>
    </source>
</evidence>
<dbReference type="InterPro" id="IPR008154">
    <property type="entry name" value="Amyloid_glyco_extra"/>
</dbReference>
<dbReference type="AlphaFoldDB" id="A0A6B0S8S4"/>
<feature type="domain" description="E1" evidence="51">
    <location>
        <begin position="41"/>
        <end position="202"/>
    </location>
</feature>
<evidence type="ECO:0000256" key="1">
    <source>
        <dbReference type="ARBA" id="ARBA00002651"/>
    </source>
</evidence>
<evidence type="ECO:0000256" key="17">
    <source>
        <dbReference type="ARBA" id="ARBA00022525"/>
    </source>
</evidence>
<dbReference type="PROSITE" id="PS00280">
    <property type="entry name" value="BPTI_KUNITZ_1"/>
    <property type="match status" value="1"/>
</dbReference>
<dbReference type="PANTHER" id="PTHR23103:SF7">
    <property type="entry name" value="AMYLOID-BETA PRECURSOR PROTEIN"/>
    <property type="match status" value="1"/>
</dbReference>
<dbReference type="GO" id="GO:0099503">
    <property type="term" value="C:secretory vesicle"/>
    <property type="evidence" value="ECO:0007669"/>
    <property type="project" value="UniProtKB-ARBA"/>
</dbReference>
<keyword evidence="19" id="KW-0254">Endocytosis</keyword>
<feature type="domain" description="E2" evidence="52">
    <location>
        <begin position="387"/>
        <end position="578"/>
    </location>
</feature>
<evidence type="ECO:0000256" key="47">
    <source>
        <dbReference type="RuleBase" id="RU367156"/>
    </source>
</evidence>
<evidence type="ECO:0000256" key="34">
    <source>
        <dbReference type="ARBA" id="ARBA00022989"/>
    </source>
</evidence>
<evidence type="ECO:0000256" key="22">
    <source>
        <dbReference type="ARBA" id="ARBA00022690"/>
    </source>
</evidence>
<dbReference type="GO" id="GO:0007409">
    <property type="term" value="P:axonogenesis"/>
    <property type="evidence" value="ECO:0007669"/>
    <property type="project" value="TreeGrafter"/>
</dbReference>
<dbReference type="Proteomes" id="UP000322234">
    <property type="component" value="Unassembled WGS sequence"/>
</dbReference>
<reference evidence="53" key="1">
    <citation type="submission" date="2019-10" db="EMBL/GenBank/DDBJ databases">
        <title>The sequence and de novo assembly of the wild yak genome.</title>
        <authorList>
            <person name="Liu Y."/>
        </authorList>
    </citation>
    <scope>NUCLEOTIDE SEQUENCE [LARGE SCALE GENOMIC DNA]</scope>
    <source>
        <strain evidence="53">WY2019</strain>
    </source>
</reference>
<keyword evidence="42" id="KW-0325">Glycoprotein</keyword>
<evidence type="ECO:0000256" key="4">
    <source>
        <dbReference type="ARBA" id="ARBA00004241"/>
    </source>
</evidence>
<feature type="signal peptide" evidence="49">
    <location>
        <begin position="1"/>
        <end position="17"/>
    </location>
</feature>
<dbReference type="SMART" id="SM00131">
    <property type="entry name" value="KU"/>
    <property type="match status" value="1"/>
</dbReference>
<feature type="domain" description="BPTI/Kunitz inhibitor" evidence="50">
    <location>
        <begin position="304"/>
        <end position="354"/>
    </location>
</feature>
<evidence type="ECO:0000256" key="5">
    <source>
        <dbReference type="ARBA" id="ARBA00004251"/>
    </source>
</evidence>
<evidence type="ECO:0000259" key="52">
    <source>
        <dbReference type="PROSITE" id="PS51870"/>
    </source>
</evidence>
<evidence type="ECO:0000256" key="26">
    <source>
        <dbReference type="ARBA" id="ARBA00022729"/>
    </source>
</evidence>
<evidence type="ECO:0000256" key="16">
    <source>
        <dbReference type="ARBA" id="ARBA00022499"/>
    </source>
</evidence>
<dbReference type="PROSITE" id="PS51870">
    <property type="entry name" value="APP_E2"/>
    <property type="match status" value="1"/>
</dbReference>
<keyword evidence="32" id="KW-0722">Serine protease inhibitor</keyword>
<evidence type="ECO:0000256" key="18">
    <source>
        <dbReference type="ARBA" id="ARBA00022553"/>
    </source>
</evidence>
<evidence type="ECO:0000256" key="20">
    <source>
        <dbReference type="ARBA" id="ARBA00022641"/>
    </source>
</evidence>
<keyword evidence="23 47" id="KW-0812">Transmembrane</keyword>
<keyword evidence="26 49" id="KW-0732">Signal</keyword>
<evidence type="ECO:0000256" key="46">
    <source>
        <dbReference type="PROSITE-ProRule" id="PRU01217"/>
    </source>
</evidence>
<dbReference type="GO" id="GO:0005886">
    <property type="term" value="C:plasma membrane"/>
    <property type="evidence" value="ECO:0007669"/>
    <property type="project" value="UniProtKB-SubCell"/>
</dbReference>
<evidence type="ECO:0000256" key="43">
    <source>
        <dbReference type="ARBA" id="ARBA00023242"/>
    </source>
</evidence>
<dbReference type="FunFam" id="4.10.230.10:FF:000001">
    <property type="entry name" value="Amyloid beta A4 protein"/>
    <property type="match status" value="1"/>
</dbReference>
<dbReference type="InterPro" id="IPR036454">
    <property type="entry name" value="Amyloid_glyco_heparin-bd_sf"/>
</dbReference>
<dbReference type="GO" id="GO:0046914">
    <property type="term" value="F:transition metal ion binding"/>
    <property type="evidence" value="ECO:0007669"/>
    <property type="project" value="InterPro"/>
</dbReference>
<dbReference type="FunFam" id="3.90.570.10:FF:000001">
    <property type="entry name" value="Amyloid beta A4 protein"/>
    <property type="match status" value="1"/>
</dbReference>
<keyword evidence="38 47" id="KW-0034">Amyloid</keyword>
<dbReference type="InterPro" id="IPR036176">
    <property type="entry name" value="E2_sf"/>
</dbReference>
<evidence type="ECO:0000256" key="14">
    <source>
        <dbReference type="ARBA" id="ARBA00022475"/>
    </source>
</evidence>
<keyword evidence="29" id="KW-0862">Zinc</keyword>
<evidence type="ECO:0000259" key="51">
    <source>
        <dbReference type="PROSITE" id="PS51869"/>
    </source>
</evidence>
<accession>A0A6B0S8S4</accession>
<evidence type="ECO:0000256" key="24">
    <source>
        <dbReference type="ARBA" id="ARBA00022703"/>
    </source>
</evidence>
<keyword evidence="33" id="KW-0914">Notch signaling pathway</keyword>
<evidence type="ECO:0000256" key="25">
    <source>
        <dbReference type="ARBA" id="ARBA00022723"/>
    </source>
</evidence>
<keyword evidence="21" id="KW-0358">Heparin-binding</keyword>
<dbReference type="GO" id="GO:0005576">
    <property type="term" value="C:extracellular region"/>
    <property type="evidence" value="ECO:0007669"/>
    <property type="project" value="UniProtKB-SubCell"/>
</dbReference>
<dbReference type="InterPro" id="IPR037071">
    <property type="entry name" value="Amyloid_glyco_Abeta_sf"/>
</dbReference>
<evidence type="ECO:0000256" key="9">
    <source>
        <dbReference type="ARBA" id="ARBA00004555"/>
    </source>
</evidence>
<feature type="region of interest" description="GFLD subdomain" evidence="46">
    <location>
        <begin position="41"/>
        <end position="136"/>
    </location>
</feature>
<keyword evidence="35" id="KW-0408">Iron</keyword>
<dbReference type="GO" id="GO:0009986">
    <property type="term" value="C:cell surface"/>
    <property type="evidence" value="ECO:0007669"/>
    <property type="project" value="UniProtKB-SubCell"/>
</dbReference>
<keyword evidence="41" id="KW-0168">Coated pit</keyword>
<dbReference type="GO" id="GO:0007155">
    <property type="term" value="P:cell adhesion"/>
    <property type="evidence" value="ECO:0007669"/>
    <property type="project" value="UniProtKB-KW"/>
</dbReference>
<feature type="coiled-coil region" evidence="48">
    <location>
        <begin position="412"/>
        <end position="472"/>
    </location>
</feature>
<evidence type="ECO:0000256" key="28">
    <source>
        <dbReference type="ARBA" id="ARBA00022824"/>
    </source>
</evidence>
<feature type="disulfide bond" evidence="46">
    <location>
        <begin position="157"/>
        <end position="187"/>
    </location>
</feature>
<comment type="caution">
    <text evidence="53">The sequence shown here is derived from an EMBL/GenBank/DDBJ whole genome shotgun (WGS) entry which is preliminary data.</text>
</comment>
<dbReference type="Gene3D" id="1.20.120.770">
    <property type="entry name" value="Amyloid precursor protein, E2 domain"/>
    <property type="match status" value="1"/>
</dbReference>
<comment type="similarity">
    <text evidence="13 46 47">Belongs to the APP family.</text>
</comment>
<keyword evidence="30" id="KW-0832">Ubl conjugation</keyword>
<gene>
    <name evidence="53" type="ORF">E5288_WYG015244</name>
</gene>
<dbReference type="GO" id="GO:0007417">
    <property type="term" value="P:central nervous system development"/>
    <property type="evidence" value="ECO:0007669"/>
    <property type="project" value="TreeGrafter"/>
</dbReference>
<feature type="disulfide bond" evidence="46">
    <location>
        <begin position="86"/>
        <end position="130"/>
    </location>
</feature>
<dbReference type="GO" id="GO:0005794">
    <property type="term" value="C:Golgi apparatus"/>
    <property type="evidence" value="ECO:0007669"/>
    <property type="project" value="UniProtKB-SubCell"/>
</dbReference>
<evidence type="ECO:0000256" key="38">
    <source>
        <dbReference type="ARBA" id="ARBA00023087"/>
    </source>
</evidence>
<dbReference type="GO" id="GO:0010604">
    <property type="term" value="P:positive regulation of macromolecule metabolic process"/>
    <property type="evidence" value="ECO:0007669"/>
    <property type="project" value="UniProtKB-ARBA"/>
</dbReference>
<evidence type="ECO:0000256" key="15">
    <source>
        <dbReference type="ARBA" id="ARBA00022490"/>
    </source>
</evidence>
<dbReference type="GO" id="GO:0043204">
    <property type="term" value="C:perikaryon"/>
    <property type="evidence" value="ECO:0007669"/>
    <property type="project" value="UniProtKB-SubCell"/>
</dbReference>
<keyword evidence="28" id="KW-0256">Endoplasmic reticulum</keyword>
<dbReference type="GO" id="GO:0051246">
    <property type="term" value="P:regulation of protein metabolic process"/>
    <property type="evidence" value="ECO:0007669"/>
    <property type="project" value="UniProtKB-ARBA"/>
</dbReference>
<keyword evidence="44" id="KW-0966">Cell projection</keyword>
<feature type="disulfide bond" evidence="46">
    <location>
        <begin position="171"/>
        <end position="199"/>
    </location>
</feature>
<dbReference type="InterPro" id="IPR024329">
    <property type="entry name" value="Amyloid_glyco_E2_domain"/>
</dbReference>
<dbReference type="Pfam" id="PF03494">
    <property type="entry name" value="Beta-APP"/>
    <property type="match status" value="1"/>
</dbReference>
<dbReference type="Pfam" id="PF12925">
    <property type="entry name" value="APP_E2"/>
    <property type="match status" value="1"/>
</dbReference>
<dbReference type="PROSITE" id="PS50279">
    <property type="entry name" value="BPTI_KUNITZ_2"/>
    <property type="match status" value="1"/>
</dbReference>
<comment type="subcellular location">
    <subcellularLocation>
        <location evidence="5 47">Cell membrane</location>
        <topology evidence="5 47">Single-pass type I membrane protein</topology>
    </subcellularLocation>
    <subcellularLocation>
        <location evidence="12">Cell projection</location>
        <location evidence="12">Growth cone</location>
    </subcellularLocation>
    <subcellularLocation>
        <location evidence="4">Cell surface</location>
    </subcellularLocation>
    <subcellularLocation>
        <location evidence="8">Cytoplasmic vesicle</location>
    </subcellularLocation>
    <subcellularLocation>
        <location evidence="6">Early endosome</location>
    </subcellularLocation>
    <subcellularLocation>
        <location evidence="3">Endoplasmic reticulum</location>
    </subcellularLocation>
    <subcellularLocation>
        <location evidence="9">Golgi apparatus</location>
    </subcellularLocation>
    <subcellularLocation>
        <location evidence="10">Membrane</location>
        <location evidence="10">Clathrin-coated pit</location>
    </subcellularLocation>
    <subcellularLocation>
        <location evidence="2">Nucleus</location>
    </subcellularLocation>
    <subcellularLocation>
        <location evidence="7">Perikaryon</location>
    </subcellularLocation>
    <subcellularLocation>
        <location evidence="11">Secreted</location>
    </subcellularLocation>
</comment>
<evidence type="ECO:0000256" key="19">
    <source>
        <dbReference type="ARBA" id="ARBA00022583"/>
    </source>
</evidence>
<dbReference type="GO" id="GO:0007219">
    <property type="term" value="P:Notch signaling pathway"/>
    <property type="evidence" value="ECO:0007669"/>
    <property type="project" value="UniProtKB-KW"/>
</dbReference>
<keyword evidence="24" id="KW-0053">Apoptosis</keyword>
<evidence type="ECO:0000256" key="45">
    <source>
        <dbReference type="ARBA" id="ARBA00023329"/>
    </source>
</evidence>
<evidence type="ECO:0000256" key="37">
    <source>
        <dbReference type="ARBA" id="ARBA00023034"/>
    </source>
</evidence>
<keyword evidence="34 47" id="KW-1133">Transmembrane helix</keyword>
<dbReference type="FunFam" id="4.10.410.10:FF:000001">
    <property type="entry name" value="Amyloid beta A4 protein"/>
    <property type="match status" value="1"/>
</dbReference>
<dbReference type="GO" id="GO:0006897">
    <property type="term" value="P:endocytosis"/>
    <property type="evidence" value="ECO:0007669"/>
    <property type="project" value="UniProtKB-KW"/>
</dbReference>
<dbReference type="PRINTS" id="PR00203">
    <property type="entry name" value="AMYLOIDA4"/>
</dbReference>
<keyword evidence="39 47" id="KW-0472">Membrane</keyword>
<dbReference type="GO" id="GO:0006915">
    <property type="term" value="P:apoptotic process"/>
    <property type="evidence" value="ECO:0007669"/>
    <property type="project" value="UniProtKB-KW"/>
</dbReference>
<evidence type="ECO:0000256" key="30">
    <source>
        <dbReference type="ARBA" id="ARBA00022843"/>
    </source>
</evidence>
<keyword evidence="36" id="KW-0186">Copper</keyword>
<dbReference type="InterPro" id="IPR011178">
    <property type="entry name" value="Amyloid_glyco_Cu-bd"/>
</dbReference>
<dbReference type="GO" id="GO:0030546">
    <property type="term" value="F:signaling receptor activator activity"/>
    <property type="evidence" value="ECO:0007669"/>
    <property type="project" value="TreeGrafter"/>
</dbReference>
<dbReference type="GO" id="GO:0045121">
    <property type="term" value="C:membrane raft"/>
    <property type="evidence" value="ECO:0007669"/>
    <property type="project" value="TreeGrafter"/>
</dbReference>
<dbReference type="InterPro" id="IPR019744">
    <property type="entry name" value="APP_CUBD_CS"/>
</dbReference>
<dbReference type="InterPro" id="IPR020901">
    <property type="entry name" value="Prtase_inh_Kunz-CS"/>
</dbReference>
<dbReference type="GO" id="GO:0005798">
    <property type="term" value="C:Golgi-associated vesicle"/>
    <property type="evidence" value="ECO:0007669"/>
    <property type="project" value="UniProtKB-UniRule"/>
</dbReference>
<evidence type="ECO:0000256" key="31">
    <source>
        <dbReference type="ARBA" id="ARBA00022889"/>
    </source>
</evidence>
<evidence type="ECO:0000256" key="3">
    <source>
        <dbReference type="ARBA" id="ARBA00004240"/>
    </source>
</evidence>
<keyword evidence="25" id="KW-0479">Metal-binding</keyword>
<evidence type="ECO:0000259" key="50">
    <source>
        <dbReference type="PROSITE" id="PS50279"/>
    </source>
</evidence>
<name>A0A6B0S8S4_9CETA</name>
<evidence type="ECO:0000256" key="36">
    <source>
        <dbReference type="ARBA" id="ARBA00023008"/>
    </source>
</evidence>
<dbReference type="GO" id="GO:0008201">
    <property type="term" value="F:heparin binding"/>
    <property type="evidence" value="ECO:0007669"/>
    <property type="project" value="UniProtKB-UniRule"/>
</dbReference>
<evidence type="ECO:0000256" key="13">
    <source>
        <dbReference type="ARBA" id="ARBA00009449"/>
    </source>
</evidence>
<evidence type="ECO:0000256" key="42">
    <source>
        <dbReference type="ARBA" id="ARBA00023180"/>
    </source>
</evidence>
<dbReference type="Gene3D" id="4.10.410.10">
    <property type="entry name" value="Pancreatic trypsin inhibitor Kunitz domain"/>
    <property type="match status" value="1"/>
</dbReference>
<dbReference type="Gene3D" id="2.30.29.30">
    <property type="entry name" value="Pleckstrin-homology domain (PH domain)/Phosphotyrosine-binding domain (PTB)"/>
    <property type="match status" value="1"/>
</dbReference>
<dbReference type="FunFam" id="1.20.120.770:FF:000001">
    <property type="entry name" value="Amyloid beta A4 protein-like isoform 1"/>
    <property type="match status" value="1"/>
</dbReference>
<dbReference type="PRINTS" id="PR00204">
    <property type="entry name" value="BETAAMYLOID"/>
</dbReference>
<keyword evidence="43" id="KW-0539">Nucleus</keyword>
<dbReference type="GO" id="GO:0005102">
    <property type="term" value="F:signaling receptor binding"/>
    <property type="evidence" value="ECO:0007669"/>
    <property type="project" value="TreeGrafter"/>
</dbReference>
<evidence type="ECO:0000256" key="49">
    <source>
        <dbReference type="SAM" id="SignalP"/>
    </source>
</evidence>
<keyword evidence="37" id="KW-0333">Golgi apparatus</keyword>
<dbReference type="PROSITE" id="PS00319">
    <property type="entry name" value="APP_CUBD"/>
    <property type="match status" value="1"/>
</dbReference>
<evidence type="ECO:0000256" key="39">
    <source>
        <dbReference type="ARBA" id="ARBA00023136"/>
    </source>
</evidence>
<dbReference type="GO" id="GO:0005769">
    <property type="term" value="C:early endosome"/>
    <property type="evidence" value="ECO:0007669"/>
    <property type="project" value="UniProtKB-SubCell"/>
</dbReference>
<dbReference type="SUPFAM" id="SSF89811">
    <property type="entry name" value="Amyloid beta a4 protein copper binding domain (domain 2)"/>
    <property type="match status" value="1"/>
</dbReference>
<dbReference type="InterPro" id="IPR008155">
    <property type="entry name" value="Amyloid_glyco"/>
</dbReference>
<dbReference type="Gene3D" id="3.90.570.10">
    <property type="entry name" value="Amyloidogenic glycoprotein, heparin-binding domain"/>
    <property type="match status" value="1"/>
</dbReference>
<dbReference type="SUPFAM" id="SSF109843">
    <property type="entry name" value="CAPPD, an extracellular domain of amyloid beta A4 protein"/>
    <property type="match status" value="1"/>
</dbReference>
<dbReference type="GO" id="GO:0005905">
    <property type="term" value="C:clathrin-coated pit"/>
    <property type="evidence" value="ECO:0007669"/>
    <property type="project" value="UniProtKB-SubCell"/>
</dbReference>
<dbReference type="GO" id="GO:0004867">
    <property type="term" value="F:serine-type endopeptidase inhibitor activity"/>
    <property type="evidence" value="ECO:0007669"/>
    <property type="project" value="UniProtKB-KW"/>
</dbReference>
<feature type="transmembrane region" description="Helical" evidence="47">
    <location>
        <begin position="714"/>
        <end position="736"/>
    </location>
</feature>
<evidence type="ECO:0000256" key="35">
    <source>
        <dbReference type="ARBA" id="ARBA00023004"/>
    </source>
</evidence>
<evidence type="ECO:0000313" key="54">
    <source>
        <dbReference type="Proteomes" id="UP000322234"/>
    </source>
</evidence>
<keyword evidence="45" id="KW-0968">Cytoplasmic vesicle</keyword>
<keyword evidence="18" id="KW-0597">Phosphoprotein</keyword>
<keyword evidence="17" id="KW-0964">Secreted</keyword>
<feature type="chain" id="PRO_5025463826" description="Amyloid-beta A4 protein" evidence="49">
    <location>
        <begin position="18"/>
        <end position="783"/>
    </location>
</feature>
<evidence type="ECO:0000256" key="2">
    <source>
        <dbReference type="ARBA" id="ARBA00004123"/>
    </source>
</evidence>
<keyword evidence="16" id="KW-1017">Isopeptide bond</keyword>
<proteinExistence type="inferred from homology"/>
<evidence type="ECO:0000256" key="21">
    <source>
        <dbReference type="ARBA" id="ARBA00022674"/>
    </source>
</evidence>
<keyword evidence="15" id="KW-0963">Cytoplasm</keyword>
<dbReference type="GO" id="GO:0005783">
    <property type="term" value="C:endoplasmic reticulum"/>
    <property type="evidence" value="ECO:0007669"/>
    <property type="project" value="UniProtKB-SubCell"/>
</dbReference>
<protein>
    <recommendedName>
        <fullName evidence="47">Amyloid-beta A4 protein</fullName>
    </recommendedName>
</protein>
<evidence type="ECO:0000256" key="23">
    <source>
        <dbReference type="ARBA" id="ARBA00022692"/>
    </source>
</evidence>
<evidence type="ECO:0000313" key="53">
    <source>
        <dbReference type="EMBL" id="MXQ95533.1"/>
    </source>
</evidence>
<feature type="disulfide bond" evidence="46">
    <location>
        <begin position="146"/>
        <end position="200"/>
    </location>
</feature>
<dbReference type="PROSITE" id="PS51869">
    <property type="entry name" value="APP_E1"/>
    <property type="match status" value="1"/>
</dbReference>
<keyword evidence="14 47" id="KW-1003">Cell membrane</keyword>
<dbReference type="Pfam" id="PF12924">
    <property type="entry name" value="APP_Cu_bd"/>
    <property type="match status" value="1"/>
</dbReference>
<dbReference type="GO" id="GO:0005634">
    <property type="term" value="C:nucleus"/>
    <property type="evidence" value="ECO:0007669"/>
    <property type="project" value="UniProtKB-SubCell"/>
</dbReference>
<evidence type="ECO:0000256" key="11">
    <source>
        <dbReference type="ARBA" id="ARBA00004613"/>
    </source>
</evidence>
<evidence type="ECO:0000256" key="29">
    <source>
        <dbReference type="ARBA" id="ARBA00022833"/>
    </source>
</evidence>
<keyword evidence="22" id="KW-0646">Protease inhibitor</keyword>
<evidence type="ECO:0000256" key="44">
    <source>
        <dbReference type="ARBA" id="ARBA00023273"/>
    </source>
</evidence>
<feature type="region of interest" description="CuBD subdomain" evidence="46">
    <location>
        <begin position="144"/>
        <end position="202"/>
    </location>
</feature>
<dbReference type="PANTHER" id="PTHR23103">
    <property type="entry name" value="ALZHEIMER'S DISEASE BETA-AMYLOID RELATED"/>
    <property type="match status" value="1"/>
</dbReference>
<dbReference type="SMART" id="SM00006">
    <property type="entry name" value="A4_EXTRA"/>
    <property type="match status" value="1"/>
</dbReference>
<dbReference type="InterPro" id="IPR036669">
    <property type="entry name" value="Amyloid_Cu-bd_sf"/>
</dbReference>
<dbReference type="InterPro" id="IPR036880">
    <property type="entry name" value="Kunitz_BPTI_sf"/>
</dbReference>
<keyword evidence="20" id="KW-0765">Sulfation</keyword>
<dbReference type="Pfam" id="PF02177">
    <property type="entry name" value="APP_N"/>
    <property type="match status" value="1"/>
</dbReference>
<organism evidence="53 54">
    <name type="scientific">Bos mutus</name>
    <name type="common">wild yak</name>
    <dbReference type="NCBI Taxonomy" id="72004"/>
    <lineage>
        <taxon>Eukaryota</taxon>
        <taxon>Metazoa</taxon>
        <taxon>Chordata</taxon>
        <taxon>Craniata</taxon>
        <taxon>Vertebrata</taxon>
        <taxon>Euteleostomi</taxon>
        <taxon>Mammalia</taxon>
        <taxon>Eutheria</taxon>
        <taxon>Laurasiatheria</taxon>
        <taxon>Artiodactyla</taxon>
        <taxon>Ruminantia</taxon>
        <taxon>Pecora</taxon>
        <taxon>Bovidae</taxon>
        <taxon>Bovinae</taxon>
        <taxon>Bos</taxon>
    </lineage>
</organism>
<dbReference type="Pfam" id="PF00014">
    <property type="entry name" value="Kunitz_BPTI"/>
    <property type="match status" value="1"/>
</dbReference>
<evidence type="ECO:0000256" key="40">
    <source>
        <dbReference type="ARBA" id="ARBA00023157"/>
    </source>
</evidence>
<dbReference type="SUPFAM" id="SSF57362">
    <property type="entry name" value="BPTI-like"/>
    <property type="match status" value="1"/>
</dbReference>
<dbReference type="FunFam" id="3.30.1490.140:FF:000001">
    <property type="entry name" value="Amyloid beta (A4) protein b"/>
    <property type="match status" value="1"/>
</dbReference>
<feature type="disulfide bond" evidence="46">
    <location>
        <begin position="111"/>
        <end position="118"/>
    </location>
</feature>
<dbReference type="EMBL" id="VBQZ03000139">
    <property type="protein sequence ID" value="MXQ95533.1"/>
    <property type="molecule type" value="Genomic_DNA"/>
</dbReference>
<dbReference type="Pfam" id="PF10515">
    <property type="entry name" value="APP_amyloid"/>
    <property type="match status" value="1"/>
</dbReference>
<keyword evidence="48" id="KW-0175">Coiled coil</keyword>
<dbReference type="InterPro" id="IPR015849">
    <property type="entry name" value="Amyloid_glyco_heparin-bd"/>
</dbReference>
<dbReference type="PROSITE" id="PS00320">
    <property type="entry name" value="APP_INTRA"/>
    <property type="match status" value="1"/>
</dbReference>
<dbReference type="Gene3D" id="4.10.230.10">
    <property type="entry name" value="Amyloidogenic glycoprotein, amyloid-beta peptide"/>
    <property type="match status" value="1"/>
</dbReference>
<dbReference type="CDD" id="cd22607">
    <property type="entry name" value="Kunitz_ABPP-like"/>
    <property type="match status" value="1"/>
</dbReference>
<keyword evidence="40 46" id="KW-1015">Disulfide bond</keyword>
<dbReference type="InterPro" id="IPR019745">
    <property type="entry name" value="Amyloid_glyco_intracell_CS"/>
</dbReference>
<evidence type="ECO:0000256" key="6">
    <source>
        <dbReference type="ARBA" id="ARBA00004412"/>
    </source>
</evidence>
<evidence type="ECO:0000256" key="33">
    <source>
        <dbReference type="ARBA" id="ARBA00022976"/>
    </source>
</evidence>
<keyword evidence="31" id="KW-0130">Cell adhesion</keyword>
<comment type="function">
    <text evidence="47">Functions as a cell surface receptor and performs physiological functions on the surface of neurons relevant to neurite growth, neuronal adhesion and axonogenesis.</text>
</comment>
<keyword evidence="54" id="KW-1185">Reference proteome</keyword>
<evidence type="ECO:0000256" key="48">
    <source>
        <dbReference type="SAM" id="Coils"/>
    </source>
</evidence>
<comment type="function">
    <text evidence="1">The gamma-CTF peptides as well as the caspase-cleaved peptides, including C31, are potent enhancers of neuronal apoptosis.</text>
</comment>